<dbReference type="Proteomes" id="UP000681315">
    <property type="component" value="Unassembled WGS sequence"/>
</dbReference>
<feature type="transmembrane region" description="Helical" evidence="1">
    <location>
        <begin position="116"/>
        <end position="134"/>
    </location>
</feature>
<keyword evidence="3" id="KW-1185">Reference proteome</keyword>
<keyword evidence="1" id="KW-0472">Membrane</keyword>
<keyword evidence="1" id="KW-0812">Transmembrane</keyword>
<organism evidence="2 3">
    <name type="scientific">Gelidibacter pelagius</name>
    <dbReference type="NCBI Taxonomy" id="2819985"/>
    <lineage>
        <taxon>Bacteria</taxon>
        <taxon>Pseudomonadati</taxon>
        <taxon>Bacteroidota</taxon>
        <taxon>Flavobacteriia</taxon>
        <taxon>Flavobacteriales</taxon>
        <taxon>Flavobacteriaceae</taxon>
        <taxon>Gelidibacter</taxon>
    </lineage>
</organism>
<keyword evidence="1" id="KW-1133">Transmembrane helix</keyword>
<proteinExistence type="predicted"/>
<name>A0ABS3STP4_9FLAO</name>
<gene>
    <name evidence="2" type="ORF">J4051_10965</name>
</gene>
<evidence type="ECO:0000313" key="3">
    <source>
        <dbReference type="Proteomes" id="UP000681315"/>
    </source>
</evidence>
<sequence length="138" mass="17000">MIDKKIYRYTNVELFDIIKNGTNKAEIKCAESEFNSRELSIEQKAEIKSDYIKYKKYQNDRKQQPLTDKEWLSFFILPFFTTKPRWREDHFTESEMERLKKYGFEKKYRQAEKIRTYGYLFWFLVIICTTLIFIKLNK</sequence>
<comment type="caution">
    <text evidence="2">The sequence shown here is derived from an EMBL/GenBank/DDBJ whole genome shotgun (WGS) entry which is preliminary data.</text>
</comment>
<dbReference type="RefSeq" id="WP_208233910.1">
    <property type="nucleotide sequence ID" value="NZ_JAGEVG010000011.1"/>
</dbReference>
<evidence type="ECO:0000256" key="1">
    <source>
        <dbReference type="SAM" id="Phobius"/>
    </source>
</evidence>
<dbReference type="EMBL" id="JAGEVG010000011">
    <property type="protein sequence ID" value="MBO3098791.1"/>
    <property type="molecule type" value="Genomic_DNA"/>
</dbReference>
<accession>A0ABS3STP4</accession>
<protein>
    <submittedName>
        <fullName evidence="2">Uncharacterized protein</fullName>
    </submittedName>
</protein>
<evidence type="ECO:0000313" key="2">
    <source>
        <dbReference type="EMBL" id="MBO3098791.1"/>
    </source>
</evidence>
<reference evidence="2 3" key="1">
    <citation type="submission" date="2021-03" db="EMBL/GenBank/DDBJ databases">
        <title>Gelidibacter sp. nov., isolated from costal sediment.</title>
        <authorList>
            <person name="Lun K.-Y."/>
        </authorList>
    </citation>
    <scope>NUCLEOTIDE SEQUENCE [LARGE SCALE GENOMIC DNA]</scope>
    <source>
        <strain evidence="2 3">DF109</strain>
    </source>
</reference>